<dbReference type="EMBL" id="JABANM010022595">
    <property type="protein sequence ID" value="KAF4719344.1"/>
    <property type="molecule type" value="Genomic_DNA"/>
</dbReference>
<sequence length="257" mass="28475">ETLLFKYRMPPSSNTGGPYIRRGRRDGPDQETETAASFAPMPPAPQSAVSRDQLLAELGFSGGSAFADLVNEDPELLLASGAEPSAILEHYRALEKRLRNREEDIEKLRADNGCLRKELASLRQTPTTATPQNADNRALVKTQMNLLKREIVSQRETLAQLKRKGEWMKKCLSWYSKGSNLQLPKELAQMPPLKNDDSSSHSAEVDEEVLEIERIYRERIAQKSQQASPVQGSQPRNTEGGTTSGGEGGQGSSRKVR</sequence>
<organism evidence="3 4">
    <name type="scientific">Perkinsus olseni</name>
    <name type="common">Perkinsus atlanticus</name>
    <dbReference type="NCBI Taxonomy" id="32597"/>
    <lineage>
        <taxon>Eukaryota</taxon>
        <taxon>Sar</taxon>
        <taxon>Alveolata</taxon>
        <taxon>Perkinsozoa</taxon>
        <taxon>Perkinsea</taxon>
        <taxon>Perkinsida</taxon>
        <taxon>Perkinsidae</taxon>
        <taxon>Perkinsus</taxon>
    </lineage>
</organism>
<comment type="caution">
    <text evidence="3">The sequence shown here is derived from an EMBL/GenBank/DDBJ whole genome shotgun (WGS) entry which is preliminary data.</text>
</comment>
<feature type="region of interest" description="Disordered" evidence="2">
    <location>
        <begin position="220"/>
        <end position="257"/>
    </location>
</feature>
<evidence type="ECO:0000313" key="4">
    <source>
        <dbReference type="Proteomes" id="UP000574390"/>
    </source>
</evidence>
<reference evidence="3 4" key="1">
    <citation type="submission" date="2020-04" db="EMBL/GenBank/DDBJ databases">
        <title>Perkinsus olseni comparative genomics.</title>
        <authorList>
            <person name="Bogema D.R."/>
        </authorList>
    </citation>
    <scope>NUCLEOTIDE SEQUENCE [LARGE SCALE GENOMIC DNA]</scope>
    <source>
        <strain evidence="3">ATCC PRA-205</strain>
    </source>
</reference>
<accession>A0A7J6RF76</accession>
<dbReference type="AlphaFoldDB" id="A0A7J6RF76"/>
<protein>
    <submittedName>
        <fullName evidence="3">Kinesin member</fullName>
    </submittedName>
</protein>
<evidence type="ECO:0000256" key="1">
    <source>
        <dbReference type="SAM" id="Coils"/>
    </source>
</evidence>
<keyword evidence="1" id="KW-0175">Coiled coil</keyword>
<proteinExistence type="predicted"/>
<evidence type="ECO:0000313" key="3">
    <source>
        <dbReference type="EMBL" id="KAF4719344.1"/>
    </source>
</evidence>
<feature type="region of interest" description="Disordered" evidence="2">
    <location>
        <begin position="1"/>
        <end position="50"/>
    </location>
</feature>
<evidence type="ECO:0000256" key="2">
    <source>
        <dbReference type="SAM" id="MobiDB-lite"/>
    </source>
</evidence>
<feature type="coiled-coil region" evidence="1">
    <location>
        <begin position="91"/>
        <end position="164"/>
    </location>
</feature>
<dbReference type="Proteomes" id="UP000574390">
    <property type="component" value="Unassembled WGS sequence"/>
</dbReference>
<feature type="compositionally biased region" description="Polar residues" evidence="2">
    <location>
        <begin position="222"/>
        <end position="237"/>
    </location>
</feature>
<gene>
    <name evidence="3" type="primary">KAC1_3</name>
    <name evidence="3" type="ORF">FOZ62_027166</name>
</gene>
<feature type="compositionally biased region" description="Gly residues" evidence="2">
    <location>
        <begin position="242"/>
        <end position="251"/>
    </location>
</feature>
<name>A0A7J6RF76_PEROL</name>
<feature type="non-terminal residue" evidence="3">
    <location>
        <position position="257"/>
    </location>
</feature>